<keyword evidence="2" id="KW-1185">Reference proteome</keyword>
<evidence type="ECO:0000313" key="2">
    <source>
        <dbReference type="Proteomes" id="UP000265520"/>
    </source>
</evidence>
<dbReference type="Proteomes" id="UP000265520">
    <property type="component" value="Unassembled WGS sequence"/>
</dbReference>
<name>A0A392TTF5_9FABA</name>
<proteinExistence type="predicted"/>
<reference evidence="1 2" key="1">
    <citation type="journal article" date="2018" name="Front. Plant Sci.">
        <title>Red Clover (Trifolium pratense) and Zigzag Clover (T. medium) - A Picture of Genomic Similarities and Differences.</title>
        <authorList>
            <person name="Dluhosova J."/>
            <person name="Istvanek J."/>
            <person name="Nedelnik J."/>
            <person name="Repkova J."/>
        </authorList>
    </citation>
    <scope>NUCLEOTIDE SEQUENCE [LARGE SCALE GENOMIC DNA]</scope>
    <source>
        <strain evidence="2">cv. 10/8</strain>
        <tissue evidence="1">Leaf</tissue>
    </source>
</reference>
<dbReference type="AlphaFoldDB" id="A0A392TTF5"/>
<organism evidence="1 2">
    <name type="scientific">Trifolium medium</name>
    <dbReference type="NCBI Taxonomy" id="97028"/>
    <lineage>
        <taxon>Eukaryota</taxon>
        <taxon>Viridiplantae</taxon>
        <taxon>Streptophyta</taxon>
        <taxon>Embryophyta</taxon>
        <taxon>Tracheophyta</taxon>
        <taxon>Spermatophyta</taxon>
        <taxon>Magnoliopsida</taxon>
        <taxon>eudicotyledons</taxon>
        <taxon>Gunneridae</taxon>
        <taxon>Pentapetalae</taxon>
        <taxon>rosids</taxon>
        <taxon>fabids</taxon>
        <taxon>Fabales</taxon>
        <taxon>Fabaceae</taxon>
        <taxon>Papilionoideae</taxon>
        <taxon>50 kb inversion clade</taxon>
        <taxon>NPAAA clade</taxon>
        <taxon>Hologalegina</taxon>
        <taxon>IRL clade</taxon>
        <taxon>Trifolieae</taxon>
        <taxon>Trifolium</taxon>
    </lineage>
</organism>
<dbReference type="EMBL" id="LXQA010647286">
    <property type="protein sequence ID" value="MCI63994.1"/>
    <property type="molecule type" value="Genomic_DNA"/>
</dbReference>
<protein>
    <submittedName>
        <fullName evidence="1">Uncharacterized protein</fullName>
    </submittedName>
</protein>
<evidence type="ECO:0000313" key="1">
    <source>
        <dbReference type="EMBL" id="MCI63994.1"/>
    </source>
</evidence>
<accession>A0A392TTF5</accession>
<comment type="caution">
    <text evidence="1">The sequence shown here is derived from an EMBL/GenBank/DDBJ whole genome shotgun (WGS) entry which is preliminary data.</text>
</comment>
<feature type="non-terminal residue" evidence="1">
    <location>
        <position position="1"/>
    </location>
</feature>
<sequence>GLGRPASMPASKQSVCRFLSLQPGILGILGVSVAFSCWSEGPSNPCRFLSLYLTQRPRQDL</sequence>